<gene>
    <name evidence="7" type="ORF">DCK97_05725</name>
</gene>
<dbReference type="PROSITE" id="PS51077">
    <property type="entry name" value="HTH_ICLR"/>
    <property type="match status" value="1"/>
</dbReference>
<feature type="compositionally biased region" description="Basic and acidic residues" evidence="4">
    <location>
        <begin position="20"/>
        <end position="35"/>
    </location>
</feature>
<dbReference type="PANTHER" id="PTHR30136:SF8">
    <property type="entry name" value="TRANSCRIPTIONAL REGULATORY PROTEIN"/>
    <property type="match status" value="1"/>
</dbReference>
<dbReference type="Proteomes" id="UP000257706">
    <property type="component" value="Unassembled WGS sequence"/>
</dbReference>
<comment type="caution">
    <text evidence="7">The sequence shown here is derived from an EMBL/GenBank/DDBJ whole genome shotgun (WGS) entry which is preliminary data.</text>
</comment>
<dbReference type="AlphaFoldDB" id="A0A3B9IGC0"/>
<accession>A0A3B9IGC0</accession>
<keyword evidence="2" id="KW-0238">DNA-binding</keyword>
<dbReference type="InterPro" id="IPR050707">
    <property type="entry name" value="HTH_MetabolicPath_Reg"/>
</dbReference>
<sequence length="290" mass="30731">MPRGKPAMVQASGAEAGLHAAEHETDGRDEPSRGGVRAVERAVRILRAFTPERPWLTLAEIAEAAVVDKATARRMLLTLIGMDLVEQEPIGQRYALGLGVVALGASVPVTVDLRNVAAPHLAGLARETRAMAFLSILREDGAMCIERSHGNPPVDVRIWNVGESLPVNRGAAPRLLLAHLGAEERARRLARPLGAATPHTLTAPAALEADGALIRERGWAVAVDDIVEGVSALAAPVRDARGRVAAAVSVSGLTPQLIGQDGQPLTDALTRVRTAAAEISRQLQDMHWAR</sequence>
<evidence type="ECO:0000256" key="2">
    <source>
        <dbReference type="ARBA" id="ARBA00023125"/>
    </source>
</evidence>
<feature type="domain" description="HTH iclR-type" evidence="5">
    <location>
        <begin position="36"/>
        <end position="98"/>
    </location>
</feature>
<dbReference type="GO" id="GO:0003700">
    <property type="term" value="F:DNA-binding transcription factor activity"/>
    <property type="evidence" value="ECO:0007669"/>
    <property type="project" value="TreeGrafter"/>
</dbReference>
<reference evidence="7 8" key="1">
    <citation type="journal article" date="2018" name="Nat. Biotechnol.">
        <title>A standardized bacterial taxonomy based on genome phylogeny substantially revises the tree of life.</title>
        <authorList>
            <person name="Parks D.H."/>
            <person name="Chuvochina M."/>
            <person name="Waite D.W."/>
            <person name="Rinke C."/>
            <person name="Skarshewski A."/>
            <person name="Chaumeil P.A."/>
            <person name="Hugenholtz P."/>
        </authorList>
    </citation>
    <scope>NUCLEOTIDE SEQUENCE [LARGE SCALE GENOMIC DNA]</scope>
    <source>
        <strain evidence="7">UBA8739</strain>
    </source>
</reference>
<evidence type="ECO:0000256" key="4">
    <source>
        <dbReference type="SAM" id="MobiDB-lite"/>
    </source>
</evidence>
<dbReference type="GO" id="GO:0045892">
    <property type="term" value="P:negative regulation of DNA-templated transcription"/>
    <property type="evidence" value="ECO:0007669"/>
    <property type="project" value="TreeGrafter"/>
</dbReference>
<dbReference type="Pfam" id="PF01614">
    <property type="entry name" value="IclR_C"/>
    <property type="match status" value="1"/>
</dbReference>
<evidence type="ECO:0000259" key="6">
    <source>
        <dbReference type="PROSITE" id="PS51078"/>
    </source>
</evidence>
<feature type="domain" description="IclR-ED" evidence="6">
    <location>
        <begin position="99"/>
        <end position="285"/>
    </location>
</feature>
<evidence type="ECO:0000256" key="1">
    <source>
        <dbReference type="ARBA" id="ARBA00023015"/>
    </source>
</evidence>
<keyword evidence="3" id="KW-0804">Transcription</keyword>
<dbReference type="PROSITE" id="PS51078">
    <property type="entry name" value="ICLR_ED"/>
    <property type="match status" value="1"/>
</dbReference>
<keyword evidence="1" id="KW-0805">Transcription regulation</keyword>
<dbReference type="InterPro" id="IPR005471">
    <property type="entry name" value="Tscrpt_reg_IclR_N"/>
</dbReference>
<proteinExistence type="predicted"/>
<evidence type="ECO:0000256" key="3">
    <source>
        <dbReference type="ARBA" id="ARBA00023163"/>
    </source>
</evidence>
<dbReference type="EMBL" id="DMAI01000092">
    <property type="protein sequence ID" value="HAE46901.1"/>
    <property type="molecule type" value="Genomic_DNA"/>
</dbReference>
<dbReference type="PANTHER" id="PTHR30136">
    <property type="entry name" value="HELIX-TURN-HELIX TRANSCRIPTIONAL REGULATOR, ICLR FAMILY"/>
    <property type="match status" value="1"/>
</dbReference>
<dbReference type="SMART" id="SM00346">
    <property type="entry name" value="HTH_ICLR"/>
    <property type="match status" value="1"/>
</dbReference>
<name>A0A3B9IGC0_9PROT</name>
<dbReference type="Pfam" id="PF09339">
    <property type="entry name" value="HTH_IclR"/>
    <property type="match status" value="1"/>
</dbReference>
<dbReference type="GO" id="GO:0003677">
    <property type="term" value="F:DNA binding"/>
    <property type="evidence" value="ECO:0007669"/>
    <property type="project" value="UniProtKB-KW"/>
</dbReference>
<dbReference type="Gene3D" id="1.10.10.10">
    <property type="entry name" value="Winged helix-like DNA-binding domain superfamily/Winged helix DNA-binding domain"/>
    <property type="match status" value="1"/>
</dbReference>
<evidence type="ECO:0000259" key="5">
    <source>
        <dbReference type="PROSITE" id="PS51077"/>
    </source>
</evidence>
<dbReference type="InterPro" id="IPR029016">
    <property type="entry name" value="GAF-like_dom_sf"/>
</dbReference>
<protein>
    <submittedName>
        <fullName evidence="7">IclR family transcriptional regulator</fullName>
    </submittedName>
</protein>
<evidence type="ECO:0000313" key="8">
    <source>
        <dbReference type="Proteomes" id="UP000257706"/>
    </source>
</evidence>
<dbReference type="SUPFAM" id="SSF46785">
    <property type="entry name" value="Winged helix' DNA-binding domain"/>
    <property type="match status" value="1"/>
</dbReference>
<dbReference type="SUPFAM" id="SSF55781">
    <property type="entry name" value="GAF domain-like"/>
    <property type="match status" value="1"/>
</dbReference>
<evidence type="ECO:0000313" key="7">
    <source>
        <dbReference type="EMBL" id="HAE46901.1"/>
    </source>
</evidence>
<feature type="region of interest" description="Disordered" evidence="4">
    <location>
        <begin position="1"/>
        <end position="35"/>
    </location>
</feature>
<dbReference type="InterPro" id="IPR036388">
    <property type="entry name" value="WH-like_DNA-bd_sf"/>
</dbReference>
<dbReference type="InterPro" id="IPR014757">
    <property type="entry name" value="Tscrpt_reg_IclR_C"/>
</dbReference>
<organism evidence="7 8">
    <name type="scientific">Tistrella mobilis</name>
    <dbReference type="NCBI Taxonomy" id="171437"/>
    <lineage>
        <taxon>Bacteria</taxon>
        <taxon>Pseudomonadati</taxon>
        <taxon>Pseudomonadota</taxon>
        <taxon>Alphaproteobacteria</taxon>
        <taxon>Geminicoccales</taxon>
        <taxon>Geminicoccaceae</taxon>
        <taxon>Tistrella</taxon>
    </lineage>
</organism>
<dbReference type="Gene3D" id="3.30.450.40">
    <property type="match status" value="1"/>
</dbReference>
<dbReference type="InterPro" id="IPR036390">
    <property type="entry name" value="WH_DNA-bd_sf"/>
</dbReference>